<organism evidence="6 7">
    <name type="scientific">Penaeus vannamei</name>
    <name type="common">Whiteleg shrimp</name>
    <name type="synonym">Litopenaeus vannamei</name>
    <dbReference type="NCBI Taxonomy" id="6689"/>
    <lineage>
        <taxon>Eukaryota</taxon>
        <taxon>Metazoa</taxon>
        <taxon>Ecdysozoa</taxon>
        <taxon>Arthropoda</taxon>
        <taxon>Crustacea</taxon>
        <taxon>Multicrustacea</taxon>
        <taxon>Malacostraca</taxon>
        <taxon>Eumalacostraca</taxon>
        <taxon>Eucarida</taxon>
        <taxon>Decapoda</taxon>
        <taxon>Dendrobranchiata</taxon>
        <taxon>Penaeoidea</taxon>
        <taxon>Penaeidae</taxon>
        <taxon>Penaeus</taxon>
    </lineage>
</organism>
<accession>A0A3R7M7W3</accession>
<sequence length="245" mass="28571">MAYLEPQEEGAVGGLVDEIEAYLFLDISEWEGKDCVDWANGVCRLLNIDSNIVNLWAFTDMTGTQLLSFTYEDFCNQVGTVYGLSFYREFMRLRESRTAENAQQPPGNPGPANPPLEHAGRYEDEERRERQPYLEPIMGQTRRRPRGPRVWEFLVRLLVDPRTNPSLITWEDEASGTFRLVQKERIAEMWIQRSREGGLSYNNLARTMRYHYANGALEPVMERQLVYRLGPQAREYLETLRNQRP</sequence>
<dbReference type="InterPro" id="IPR036388">
    <property type="entry name" value="WH-like_DNA-bd_sf"/>
</dbReference>
<evidence type="ECO:0000256" key="4">
    <source>
        <dbReference type="SAM" id="MobiDB-lite"/>
    </source>
</evidence>
<dbReference type="GO" id="GO:0043565">
    <property type="term" value="F:sequence-specific DNA binding"/>
    <property type="evidence" value="ECO:0007669"/>
    <property type="project" value="InterPro"/>
</dbReference>
<dbReference type="GO" id="GO:0030154">
    <property type="term" value="P:cell differentiation"/>
    <property type="evidence" value="ECO:0007669"/>
    <property type="project" value="TreeGrafter"/>
</dbReference>
<proteinExistence type="inferred from homology"/>
<evidence type="ECO:0000256" key="2">
    <source>
        <dbReference type="ARBA" id="ARBA00023125"/>
    </source>
</evidence>
<dbReference type="Proteomes" id="UP000283509">
    <property type="component" value="Unassembled WGS sequence"/>
</dbReference>
<keyword evidence="3" id="KW-0539">Nucleus</keyword>
<evidence type="ECO:0000313" key="7">
    <source>
        <dbReference type="Proteomes" id="UP000283509"/>
    </source>
</evidence>
<evidence type="ECO:0000256" key="1">
    <source>
        <dbReference type="ARBA" id="ARBA00005562"/>
    </source>
</evidence>
<name>A0A3R7M7W3_PENVA</name>
<feature type="domain" description="ETS" evidence="5">
    <location>
        <begin position="148"/>
        <end position="230"/>
    </location>
</feature>
<keyword evidence="7" id="KW-1185">Reference proteome</keyword>
<dbReference type="PANTHER" id="PTHR11849">
    <property type="entry name" value="ETS"/>
    <property type="match status" value="1"/>
</dbReference>
<reference evidence="6 7" key="1">
    <citation type="submission" date="2018-04" db="EMBL/GenBank/DDBJ databases">
        <authorList>
            <person name="Zhang X."/>
            <person name="Yuan J."/>
            <person name="Li F."/>
            <person name="Xiang J."/>
        </authorList>
    </citation>
    <scope>NUCLEOTIDE SEQUENCE [LARGE SCALE GENOMIC DNA]</scope>
    <source>
        <tissue evidence="6">Muscle</tissue>
    </source>
</reference>
<comment type="similarity">
    <text evidence="1 3">Belongs to the ETS family.</text>
</comment>
<dbReference type="Gene3D" id="1.10.150.50">
    <property type="entry name" value="Transcription Factor, Ets-1"/>
    <property type="match status" value="1"/>
</dbReference>
<dbReference type="InterPro" id="IPR000418">
    <property type="entry name" value="Ets_dom"/>
</dbReference>
<evidence type="ECO:0000256" key="3">
    <source>
        <dbReference type="RuleBase" id="RU004019"/>
    </source>
</evidence>
<dbReference type="InterPro" id="IPR013761">
    <property type="entry name" value="SAM/pointed_sf"/>
</dbReference>
<dbReference type="STRING" id="6689.A0A3R7M7W3"/>
<evidence type="ECO:0000259" key="5">
    <source>
        <dbReference type="PROSITE" id="PS50061"/>
    </source>
</evidence>
<keyword evidence="2 3" id="KW-0238">DNA-binding</keyword>
<dbReference type="GO" id="GO:0000981">
    <property type="term" value="F:DNA-binding transcription factor activity, RNA polymerase II-specific"/>
    <property type="evidence" value="ECO:0007669"/>
    <property type="project" value="TreeGrafter"/>
</dbReference>
<comment type="subcellular location">
    <subcellularLocation>
        <location evidence="3">Nucleus</location>
    </subcellularLocation>
</comment>
<comment type="caution">
    <text evidence="6">The sequence shown here is derived from an EMBL/GenBank/DDBJ whole genome shotgun (WGS) entry which is preliminary data.</text>
</comment>
<dbReference type="InterPro" id="IPR046328">
    <property type="entry name" value="ETS_fam"/>
</dbReference>
<feature type="region of interest" description="Disordered" evidence="4">
    <location>
        <begin position="97"/>
        <end position="141"/>
    </location>
</feature>
<dbReference type="PANTHER" id="PTHR11849:SF190">
    <property type="entry name" value="ETS-DOMAIN PROTEIN"/>
    <property type="match status" value="1"/>
</dbReference>
<dbReference type="SUPFAM" id="SSF47769">
    <property type="entry name" value="SAM/Pointed domain"/>
    <property type="match status" value="1"/>
</dbReference>
<reference evidence="6 7" key="2">
    <citation type="submission" date="2019-01" db="EMBL/GenBank/DDBJ databases">
        <title>The decoding of complex shrimp genome reveals the adaptation for benthos swimmer, frequently molting mechanism and breeding impact on genome.</title>
        <authorList>
            <person name="Sun Y."/>
            <person name="Gao Y."/>
            <person name="Yu Y."/>
        </authorList>
    </citation>
    <scope>NUCLEOTIDE SEQUENCE [LARGE SCALE GENOMIC DNA]</scope>
    <source>
        <tissue evidence="6">Muscle</tissue>
    </source>
</reference>
<dbReference type="AlphaFoldDB" id="A0A3R7M7W3"/>
<dbReference type="SUPFAM" id="SSF46785">
    <property type="entry name" value="Winged helix' DNA-binding domain"/>
    <property type="match status" value="1"/>
</dbReference>
<dbReference type="EMBL" id="QCYY01001891">
    <property type="protein sequence ID" value="ROT74458.1"/>
    <property type="molecule type" value="Genomic_DNA"/>
</dbReference>
<dbReference type="PRINTS" id="PR00454">
    <property type="entry name" value="ETSDOMAIN"/>
</dbReference>
<dbReference type="OrthoDB" id="5975550at2759"/>
<protein>
    <submittedName>
        <fullName evidence="6">Putative ETS-likeous factor isoform X2</fullName>
    </submittedName>
</protein>
<dbReference type="Pfam" id="PF00178">
    <property type="entry name" value="Ets"/>
    <property type="match status" value="1"/>
</dbReference>
<feature type="compositionally biased region" description="Basic and acidic residues" evidence="4">
    <location>
        <begin position="118"/>
        <end position="132"/>
    </location>
</feature>
<dbReference type="SMART" id="SM00413">
    <property type="entry name" value="ETS"/>
    <property type="match status" value="1"/>
</dbReference>
<dbReference type="InterPro" id="IPR036390">
    <property type="entry name" value="WH_DNA-bd_sf"/>
</dbReference>
<dbReference type="PROSITE" id="PS50061">
    <property type="entry name" value="ETS_DOMAIN_3"/>
    <property type="match status" value="1"/>
</dbReference>
<dbReference type="GO" id="GO:0005634">
    <property type="term" value="C:nucleus"/>
    <property type="evidence" value="ECO:0007669"/>
    <property type="project" value="UniProtKB-SubCell"/>
</dbReference>
<gene>
    <name evidence="6" type="ORF">C7M84_007028</name>
</gene>
<dbReference type="Gene3D" id="1.10.10.10">
    <property type="entry name" value="Winged helix-like DNA-binding domain superfamily/Winged helix DNA-binding domain"/>
    <property type="match status" value="1"/>
</dbReference>
<evidence type="ECO:0000313" key="6">
    <source>
        <dbReference type="EMBL" id="ROT74458.1"/>
    </source>
</evidence>